<dbReference type="PANTHER" id="PTHR47470:SF1">
    <property type="entry name" value="FAD-DEPENDENT OXIDOREDUCTASE 2 FAD BINDING DOMAIN-CONTAINING PROTEIN"/>
    <property type="match status" value="1"/>
</dbReference>
<comment type="cofactor">
    <cofactor evidence="1">
        <name>FAD</name>
        <dbReference type="ChEBI" id="CHEBI:57692"/>
    </cofactor>
</comment>
<gene>
    <name evidence="7" type="ORF">N8I77_003299</name>
</gene>
<dbReference type="InterPro" id="IPR052542">
    <property type="entry name" value="Cholesterol_Oxidase"/>
</dbReference>
<feature type="region of interest" description="Disordered" evidence="5">
    <location>
        <begin position="1"/>
        <end position="38"/>
    </location>
</feature>
<feature type="region of interest" description="Disordered" evidence="5">
    <location>
        <begin position="61"/>
        <end position="81"/>
    </location>
</feature>
<dbReference type="InterPro" id="IPR029058">
    <property type="entry name" value="AB_hydrolase_fold"/>
</dbReference>
<proteinExistence type="predicted"/>
<dbReference type="Gene3D" id="3.40.50.1820">
    <property type="entry name" value="alpha/beta hydrolase"/>
    <property type="match status" value="1"/>
</dbReference>
<dbReference type="Gene3D" id="3.40.50.300">
    <property type="entry name" value="P-loop containing nucleotide triphosphate hydrolases"/>
    <property type="match status" value="1"/>
</dbReference>
<dbReference type="Gene3D" id="3.50.50.60">
    <property type="entry name" value="FAD/NAD(P)-binding domain"/>
    <property type="match status" value="3"/>
</dbReference>
<reference evidence="7" key="1">
    <citation type="submission" date="2023-06" db="EMBL/GenBank/DDBJ databases">
        <authorList>
            <person name="Noh H."/>
        </authorList>
    </citation>
    <scope>NUCLEOTIDE SEQUENCE</scope>
    <source>
        <strain evidence="7">DUCC20226</strain>
    </source>
</reference>
<evidence type="ECO:0000259" key="6">
    <source>
        <dbReference type="PROSITE" id="PS00623"/>
    </source>
</evidence>
<dbReference type="GO" id="GO:0050660">
    <property type="term" value="F:flavin adenine dinucleotide binding"/>
    <property type="evidence" value="ECO:0007669"/>
    <property type="project" value="InterPro"/>
</dbReference>
<evidence type="ECO:0000313" key="8">
    <source>
        <dbReference type="Proteomes" id="UP001265746"/>
    </source>
</evidence>
<evidence type="ECO:0000256" key="1">
    <source>
        <dbReference type="ARBA" id="ARBA00001974"/>
    </source>
</evidence>
<dbReference type="InterPro" id="IPR000172">
    <property type="entry name" value="GMC_OxRdtase_N"/>
</dbReference>
<dbReference type="InterPro" id="IPR036188">
    <property type="entry name" value="FAD/NAD-bd_sf"/>
</dbReference>
<dbReference type="SUPFAM" id="SSF52540">
    <property type="entry name" value="P-loop containing nucleoside triphosphate hydrolases"/>
    <property type="match status" value="1"/>
</dbReference>
<evidence type="ECO:0000256" key="2">
    <source>
        <dbReference type="ARBA" id="ARBA00022630"/>
    </source>
</evidence>
<keyword evidence="3" id="KW-0274">FAD</keyword>
<comment type="caution">
    <text evidence="7">The sequence shown here is derived from an EMBL/GenBank/DDBJ whole genome shotgun (WGS) entry which is preliminary data.</text>
</comment>
<keyword evidence="4" id="KW-0560">Oxidoreductase</keyword>
<dbReference type="InterPro" id="IPR027417">
    <property type="entry name" value="P-loop_NTPase"/>
</dbReference>
<dbReference type="GO" id="GO:0016614">
    <property type="term" value="F:oxidoreductase activity, acting on CH-OH group of donors"/>
    <property type="evidence" value="ECO:0007669"/>
    <property type="project" value="InterPro"/>
</dbReference>
<evidence type="ECO:0000256" key="3">
    <source>
        <dbReference type="ARBA" id="ARBA00022827"/>
    </source>
</evidence>
<dbReference type="SUPFAM" id="SSF51905">
    <property type="entry name" value="FAD/NAD(P)-binding domain"/>
    <property type="match status" value="1"/>
</dbReference>
<dbReference type="EMBL" id="JAUJFL010000002">
    <property type="protein sequence ID" value="KAK2609820.1"/>
    <property type="molecule type" value="Genomic_DNA"/>
</dbReference>
<feature type="compositionally biased region" description="Low complexity" evidence="5">
    <location>
        <begin position="17"/>
        <end position="37"/>
    </location>
</feature>
<dbReference type="PROSITE" id="PS00623">
    <property type="entry name" value="GMC_OXRED_1"/>
    <property type="match status" value="1"/>
</dbReference>
<dbReference type="SUPFAM" id="SSF53474">
    <property type="entry name" value="alpha/beta-Hydrolases"/>
    <property type="match status" value="1"/>
</dbReference>
<keyword evidence="8" id="KW-1185">Reference proteome</keyword>
<sequence length="1473" mass="161663">MPSRVSTPDPVKHNLNDHGINNGHTNGHTNGQANHNHASSTGIAQKDYEFFTNAAHDSGILNGHGQSAETNPKIHKSKGACDKATGAYPRISLPVELIRPSYDVVTIGSGYGGAVAASRMARGGKSVCLLERGKERWPGEFPTDDIPAFKELHMTNAATDGISGRLARFVRREGGDPTGLYHLIVGDGQNAFVGNGLGGTSLLNANVFLEADHKVLDLPIWPDSLRGHENWTRYYERARSILEPKPYPEEFPKLAKLETLEKQAKLAGMSERFYRVPQTTRFEDGENSTGVYMRASTLTGQDTTGLNDGSKSTTLVNYLSDAWNWGAEMFCECEVRYVTKAPNRPGYMVHFAWHGGKRANFTDIFYEDLMWVHAKELVFFGAGSIGTTEILLRSKNMGLDMSPNVGHGMSGNGDILAFGYNTNEYVNSIGRPDPPADRPVGPCITGVIDCRDQDNPLDGYVIEEGVVPAALAPFYDFMLANLPGSVFPNHLSIKEKISHVAAAASSIVLGPYNRRSSTEKTQCYLIMSHDSSQATMDLKNDRPLLNFSGVGKSQRVTKLSKELQKITNEIGGSYVDSPFYAAFGEKEITVHAIGGARISNDGTGAHGGVNDRGQLFKGRGTEVHQGLVVCDGTIVPAALGVNPFATITALAERSVEMVAHQHGITINFASKNGSLNLFGQPAHVPKSLRDTDSTKDVMRVRKMIQSAKDDGTAGISFTEMMDGWIHIGKSAKDLSFERATSTAKSRGEYARFFLSARSWNTHNLVHDKEHMATLTGTFTCPKLGGTCVVQGGKFQLFNDDPRSPDTLNLTYNFRIACPNGSKVHFNGYKVVNSDVVLNPVNLWKATTTLYCTICELNERGEPDENKVRGKGMIHIRPSAFLQECTTMQVSGSTLYAQLASTANFLGYFTMKAAGAFLTPFVPMQWPSITFNSYQNLTHWNEEYTVVASDGVKTKMYMWSPTDLEGKEWDAASAPIILFAPGAAVDQQIFALPTIEVNAVNYFRKKGYRVYCQIHRVGKTAIAQQDWTSYDARRDIKAALKLIREEHSMDNHDSSFTDSPRTLYVVAHCAGSLALASGLLDGTIPRDWISGVTASQVFMNPMSPRVNYVKSKLSVPLNLVYRAFQGKWYDCTSTPQDGYIQQAINQALRFYPVGSRDEICNSVVCHRSSLVFGRLWSHRNLNEATHSQLENFVGGTSMKSLHHLMYMGTHNFVTDSHDVSLVTPQNIARLKGLPIFLFSGSENAVYAPENTDLSFTTLSEANGGLCYERQVFEGRGHLDSWMSPTAHKDVYPRVLNHVENVRKGRYEDMRAAVCGLELPQLERLDRNGISKVADIVPFYQKEGLAQSFYAPSARFTVEETLTPDTAVWVVDATDSDHGKASSDGLSSLLTTGPLRPKEKLLVVINKTDLVAVQVLGAIVDAFSSVDFGTTKAHFIAISALAGDNILDPPAKSSWDDGHHGESPLVTTKTLMQVL</sequence>
<evidence type="ECO:0000256" key="5">
    <source>
        <dbReference type="SAM" id="MobiDB-lite"/>
    </source>
</evidence>
<name>A0AAD9W5N3_PHOAM</name>
<organism evidence="7 8">
    <name type="scientific">Phomopsis amygdali</name>
    <name type="common">Fusicoccum amygdali</name>
    <dbReference type="NCBI Taxonomy" id="1214568"/>
    <lineage>
        <taxon>Eukaryota</taxon>
        <taxon>Fungi</taxon>
        <taxon>Dikarya</taxon>
        <taxon>Ascomycota</taxon>
        <taxon>Pezizomycotina</taxon>
        <taxon>Sordariomycetes</taxon>
        <taxon>Sordariomycetidae</taxon>
        <taxon>Diaporthales</taxon>
        <taxon>Diaporthaceae</taxon>
        <taxon>Diaporthe</taxon>
    </lineage>
</organism>
<evidence type="ECO:0000313" key="7">
    <source>
        <dbReference type="EMBL" id="KAK2609820.1"/>
    </source>
</evidence>
<accession>A0AAD9W5N3</accession>
<keyword evidence="2" id="KW-0285">Flavoprotein</keyword>
<dbReference type="PANTHER" id="PTHR47470">
    <property type="entry name" value="CHOLESTEROL OXIDASE"/>
    <property type="match status" value="1"/>
</dbReference>
<feature type="domain" description="Glucose-methanol-choline oxidoreductase N-terminal" evidence="6">
    <location>
        <begin position="194"/>
        <end position="217"/>
    </location>
</feature>
<evidence type="ECO:0000256" key="4">
    <source>
        <dbReference type="ARBA" id="ARBA00023002"/>
    </source>
</evidence>
<dbReference type="Proteomes" id="UP001265746">
    <property type="component" value="Unassembled WGS sequence"/>
</dbReference>
<protein>
    <recommendedName>
        <fullName evidence="6">Glucose-methanol-choline oxidoreductase N-terminal domain-containing protein</fullName>
    </recommendedName>
</protein>